<dbReference type="CDD" id="cd00090">
    <property type="entry name" value="HTH_ARSR"/>
    <property type="match status" value="1"/>
</dbReference>
<dbReference type="PANTHER" id="PTHR43132">
    <property type="entry name" value="ARSENICAL RESISTANCE OPERON REPRESSOR ARSR-RELATED"/>
    <property type="match status" value="1"/>
</dbReference>
<dbReference type="Pfam" id="PF01022">
    <property type="entry name" value="HTH_5"/>
    <property type="match status" value="1"/>
</dbReference>
<dbReference type="PANTHER" id="PTHR43132:SF6">
    <property type="entry name" value="HTH-TYPE TRANSCRIPTIONAL REPRESSOR CZRA"/>
    <property type="match status" value="1"/>
</dbReference>
<dbReference type="AlphaFoldDB" id="A0A366LVP5"/>
<feature type="domain" description="HTH arsR-type" evidence="4">
    <location>
        <begin position="34"/>
        <end position="128"/>
    </location>
</feature>
<dbReference type="PROSITE" id="PS50987">
    <property type="entry name" value="HTH_ARSR_2"/>
    <property type="match status" value="1"/>
</dbReference>
<sequence length="138" mass="15139">MNSSSDVKGLIDIDGCTVRVVDAPRVAAVRERMPATQDLDDTADVFGLLSDAGRLRLLVSLLDGELCVCDLAAVTGQSESAVSHALRLLRAHRIVAVRRSGRMAYYRLEDPHVRMLLDLALAHTEHSELIHPERGEQT</sequence>
<gene>
    <name evidence="5" type="ORF">DP939_21845</name>
</gene>
<dbReference type="GO" id="GO:0003700">
    <property type="term" value="F:DNA-binding transcription factor activity"/>
    <property type="evidence" value="ECO:0007669"/>
    <property type="project" value="InterPro"/>
</dbReference>
<dbReference type="SUPFAM" id="SSF46785">
    <property type="entry name" value="Winged helix' DNA-binding domain"/>
    <property type="match status" value="1"/>
</dbReference>
<protein>
    <submittedName>
        <fullName evidence="5">ArsR family transcriptional regulator</fullName>
    </submittedName>
</protein>
<evidence type="ECO:0000256" key="2">
    <source>
        <dbReference type="ARBA" id="ARBA00023125"/>
    </source>
</evidence>
<accession>A0A366LVP5</accession>
<comment type="caution">
    <text evidence="5">The sequence shown here is derived from an EMBL/GenBank/DDBJ whole genome shotgun (WGS) entry which is preliminary data.</text>
</comment>
<evidence type="ECO:0000313" key="6">
    <source>
        <dbReference type="Proteomes" id="UP000253303"/>
    </source>
</evidence>
<dbReference type="InterPro" id="IPR001845">
    <property type="entry name" value="HTH_ArsR_DNA-bd_dom"/>
</dbReference>
<keyword evidence="2" id="KW-0238">DNA-binding</keyword>
<dbReference type="InterPro" id="IPR051011">
    <property type="entry name" value="Metal_resp_trans_reg"/>
</dbReference>
<keyword evidence="6" id="KW-1185">Reference proteome</keyword>
<dbReference type="NCBIfam" id="NF033788">
    <property type="entry name" value="HTH_metalloreg"/>
    <property type="match status" value="1"/>
</dbReference>
<dbReference type="OrthoDB" id="9810923at2"/>
<dbReference type="GO" id="GO:0003677">
    <property type="term" value="F:DNA binding"/>
    <property type="evidence" value="ECO:0007669"/>
    <property type="project" value="UniProtKB-KW"/>
</dbReference>
<dbReference type="SMART" id="SM00418">
    <property type="entry name" value="HTH_ARSR"/>
    <property type="match status" value="1"/>
</dbReference>
<dbReference type="Gene3D" id="1.10.10.10">
    <property type="entry name" value="Winged helix-like DNA-binding domain superfamily/Winged helix DNA-binding domain"/>
    <property type="match status" value="1"/>
</dbReference>
<dbReference type="InterPro" id="IPR036390">
    <property type="entry name" value="WH_DNA-bd_sf"/>
</dbReference>
<keyword evidence="3" id="KW-0804">Transcription</keyword>
<reference evidence="5 6" key="1">
    <citation type="submission" date="2018-06" db="EMBL/GenBank/DDBJ databases">
        <title>Sphaerisporangium craniellae sp. nov., isolated from a marine sponge in the South China Sea.</title>
        <authorList>
            <person name="Li L."/>
        </authorList>
    </citation>
    <scope>NUCLEOTIDE SEQUENCE [LARGE SCALE GENOMIC DNA]</scope>
    <source>
        <strain evidence="5 6">LHW63015</strain>
    </source>
</reference>
<evidence type="ECO:0000256" key="3">
    <source>
        <dbReference type="ARBA" id="ARBA00023163"/>
    </source>
</evidence>
<dbReference type="PRINTS" id="PR00778">
    <property type="entry name" value="HTHARSR"/>
</dbReference>
<proteinExistence type="predicted"/>
<name>A0A366LVP5_9ACTN</name>
<organism evidence="5 6">
    <name type="scientific">Spongiactinospora rosea</name>
    <dbReference type="NCBI Taxonomy" id="2248750"/>
    <lineage>
        <taxon>Bacteria</taxon>
        <taxon>Bacillati</taxon>
        <taxon>Actinomycetota</taxon>
        <taxon>Actinomycetes</taxon>
        <taxon>Streptosporangiales</taxon>
        <taxon>Streptosporangiaceae</taxon>
        <taxon>Spongiactinospora</taxon>
    </lineage>
</organism>
<dbReference type="RefSeq" id="WP_113982618.1">
    <property type="nucleotide sequence ID" value="NZ_QMEY01000009.1"/>
</dbReference>
<dbReference type="InterPro" id="IPR036388">
    <property type="entry name" value="WH-like_DNA-bd_sf"/>
</dbReference>
<dbReference type="InterPro" id="IPR011991">
    <property type="entry name" value="ArsR-like_HTH"/>
</dbReference>
<evidence type="ECO:0000313" key="5">
    <source>
        <dbReference type="EMBL" id="RBQ18018.1"/>
    </source>
</evidence>
<evidence type="ECO:0000256" key="1">
    <source>
        <dbReference type="ARBA" id="ARBA00023015"/>
    </source>
</evidence>
<keyword evidence="1" id="KW-0805">Transcription regulation</keyword>
<dbReference type="EMBL" id="QMEY01000009">
    <property type="protein sequence ID" value="RBQ18018.1"/>
    <property type="molecule type" value="Genomic_DNA"/>
</dbReference>
<dbReference type="Proteomes" id="UP000253303">
    <property type="component" value="Unassembled WGS sequence"/>
</dbReference>
<evidence type="ECO:0000259" key="4">
    <source>
        <dbReference type="PROSITE" id="PS50987"/>
    </source>
</evidence>